<evidence type="ECO:0000313" key="2">
    <source>
        <dbReference type="EMBL" id="MBK8525054.1"/>
    </source>
</evidence>
<organism evidence="2 3">
    <name type="scientific">Candidatus Proximibacter danicus</name>
    <dbReference type="NCBI Taxonomy" id="2954365"/>
    <lineage>
        <taxon>Bacteria</taxon>
        <taxon>Pseudomonadati</taxon>
        <taxon>Pseudomonadota</taxon>
        <taxon>Betaproteobacteria</taxon>
        <taxon>Candidatus Proximibacter</taxon>
    </lineage>
</organism>
<feature type="domain" description="Zinc finger CHCC-type" evidence="1">
    <location>
        <begin position="33"/>
        <end position="56"/>
    </location>
</feature>
<proteinExistence type="predicted"/>
<keyword evidence="2" id="KW-0479">Metal-binding</keyword>
<dbReference type="Proteomes" id="UP000886689">
    <property type="component" value="Unassembled WGS sequence"/>
</dbReference>
<dbReference type="AlphaFoldDB" id="A0A9D7K3Z9"/>
<dbReference type="EMBL" id="JADJUC010000022">
    <property type="protein sequence ID" value="MBK8525054.1"/>
    <property type="molecule type" value="Genomic_DNA"/>
</dbReference>
<evidence type="ECO:0000313" key="3">
    <source>
        <dbReference type="Proteomes" id="UP000886689"/>
    </source>
</evidence>
<keyword evidence="2" id="KW-0863">Zinc-finger</keyword>
<dbReference type="Pfam" id="PF10276">
    <property type="entry name" value="zf-CHCC"/>
    <property type="match status" value="1"/>
</dbReference>
<protein>
    <submittedName>
        <fullName evidence="2">Zinc-finger domain-containing protein</fullName>
    </submittedName>
</protein>
<comment type="caution">
    <text evidence="2">The sequence shown here is derived from an EMBL/GenBank/DDBJ whole genome shotgun (WGS) entry which is preliminary data.</text>
</comment>
<keyword evidence="2" id="KW-0862">Zinc</keyword>
<dbReference type="GO" id="GO:0008270">
    <property type="term" value="F:zinc ion binding"/>
    <property type="evidence" value="ECO:0007669"/>
    <property type="project" value="UniProtKB-KW"/>
</dbReference>
<accession>A0A9D7K3Z9</accession>
<name>A0A9D7K3Z9_9PROT</name>
<dbReference type="Gene3D" id="2.60.260.40">
    <property type="entry name" value="q5lls5 like domains"/>
    <property type="match status" value="1"/>
</dbReference>
<gene>
    <name evidence="2" type="ORF">IPL58_13945</name>
</gene>
<sequence>MSDTNNATTMTVEVTAKDLPLHCPLPNAPLWARHPRVYLDVTHTGDATCPYCSAHYVLTGPAPKGH</sequence>
<dbReference type="InterPro" id="IPR019401">
    <property type="entry name" value="Znf_CHCC"/>
</dbReference>
<evidence type="ECO:0000259" key="1">
    <source>
        <dbReference type="Pfam" id="PF10276"/>
    </source>
</evidence>
<reference evidence="2" key="1">
    <citation type="submission" date="2020-10" db="EMBL/GenBank/DDBJ databases">
        <title>Connecting structure to function with the recovery of over 1000 high-quality activated sludge metagenome-assembled genomes encoding full-length rRNA genes using long-read sequencing.</title>
        <authorList>
            <person name="Singleton C.M."/>
            <person name="Petriglieri F."/>
            <person name="Kristensen J.M."/>
            <person name="Kirkegaard R.H."/>
            <person name="Michaelsen T.Y."/>
            <person name="Andersen M.H."/>
            <person name="Karst S.M."/>
            <person name="Dueholm M.S."/>
            <person name="Nielsen P.H."/>
            <person name="Albertsen M."/>
        </authorList>
    </citation>
    <scope>NUCLEOTIDE SEQUENCE</scope>
    <source>
        <strain evidence="2">Hirt_18-Q3-R61-65_BATAC.395</strain>
    </source>
</reference>